<dbReference type="Proteomes" id="UP000077202">
    <property type="component" value="Unassembled WGS sequence"/>
</dbReference>
<keyword evidence="3" id="KW-1185">Reference proteome</keyword>
<dbReference type="EMBL" id="LVLJ01000781">
    <property type="protein sequence ID" value="OAE32589.1"/>
    <property type="molecule type" value="Genomic_DNA"/>
</dbReference>
<feature type="region of interest" description="Disordered" evidence="1">
    <location>
        <begin position="43"/>
        <end position="74"/>
    </location>
</feature>
<evidence type="ECO:0000313" key="2">
    <source>
        <dbReference type="EMBL" id="OAE32589.1"/>
    </source>
</evidence>
<gene>
    <name evidence="2" type="ORF">AXG93_3228s1060</name>
</gene>
<accession>A0A176WHN0</accession>
<evidence type="ECO:0000256" key="1">
    <source>
        <dbReference type="SAM" id="MobiDB-lite"/>
    </source>
</evidence>
<feature type="compositionally biased region" description="Basic and acidic residues" evidence="1">
    <location>
        <begin position="126"/>
        <end position="135"/>
    </location>
</feature>
<reference evidence="2" key="1">
    <citation type="submission" date="2016-03" db="EMBL/GenBank/DDBJ databases">
        <title>Mechanisms controlling the formation of the plant cell surface in tip-growing cells are functionally conserved among land plants.</title>
        <authorList>
            <person name="Honkanen S."/>
            <person name="Jones V.A."/>
            <person name="Morieri G."/>
            <person name="Champion C."/>
            <person name="Hetherington A.J."/>
            <person name="Kelly S."/>
            <person name="Saint-Marcoux D."/>
            <person name="Proust H."/>
            <person name="Prescott H."/>
            <person name="Dolan L."/>
        </authorList>
    </citation>
    <scope>NUCLEOTIDE SEQUENCE [LARGE SCALE GENOMIC DNA]</scope>
    <source>
        <tissue evidence="2">Whole gametophyte</tissue>
    </source>
</reference>
<sequence length="135" mass="15294">MDPDARLDPDLWRGPGFVMWMYCGTIIPRVEDHKVEKRCGDHERLGYGEPRSEEDESKLVVETQAPESGMGALDAQGLWAQGRKSIEWITMDGRTDGSPGLDGRRPMASRCRGSRTYHDIITGRTSRRDERDTVD</sequence>
<feature type="region of interest" description="Disordered" evidence="1">
    <location>
        <begin position="91"/>
        <end position="135"/>
    </location>
</feature>
<dbReference type="AlphaFoldDB" id="A0A176WHN0"/>
<organism evidence="2 3">
    <name type="scientific">Marchantia polymorpha subsp. ruderalis</name>
    <dbReference type="NCBI Taxonomy" id="1480154"/>
    <lineage>
        <taxon>Eukaryota</taxon>
        <taxon>Viridiplantae</taxon>
        <taxon>Streptophyta</taxon>
        <taxon>Embryophyta</taxon>
        <taxon>Marchantiophyta</taxon>
        <taxon>Marchantiopsida</taxon>
        <taxon>Marchantiidae</taxon>
        <taxon>Marchantiales</taxon>
        <taxon>Marchantiaceae</taxon>
        <taxon>Marchantia</taxon>
    </lineage>
</organism>
<proteinExistence type="predicted"/>
<evidence type="ECO:0000313" key="3">
    <source>
        <dbReference type="Proteomes" id="UP000077202"/>
    </source>
</evidence>
<name>A0A176WHN0_MARPO</name>
<protein>
    <submittedName>
        <fullName evidence="2">Uncharacterized protein</fullName>
    </submittedName>
</protein>
<comment type="caution">
    <text evidence="2">The sequence shown here is derived from an EMBL/GenBank/DDBJ whole genome shotgun (WGS) entry which is preliminary data.</text>
</comment>